<dbReference type="InterPro" id="IPR005192">
    <property type="entry name" value="Glyco_hydro_49_C"/>
</dbReference>
<dbReference type="Pfam" id="PF18841">
    <property type="entry name" value="B_solenoid_dext"/>
    <property type="match status" value="1"/>
</dbReference>
<dbReference type="SUPFAM" id="SSF51126">
    <property type="entry name" value="Pectin lyase-like"/>
    <property type="match status" value="1"/>
</dbReference>
<dbReference type="AlphaFoldDB" id="A0A9W8XH66"/>
<feature type="domain" description="Glycoside hydrolase family 49 C-terminal" evidence="2">
    <location>
        <begin position="504"/>
        <end position="634"/>
    </location>
</feature>
<dbReference type="InterPro" id="IPR041402">
    <property type="entry name" value="B_solenoid_dext"/>
</dbReference>
<dbReference type="Pfam" id="PF17433">
    <property type="entry name" value="Glyco_hydro_49N"/>
    <property type="match status" value="1"/>
</dbReference>
<dbReference type="GO" id="GO:0004553">
    <property type="term" value="F:hydrolase activity, hydrolyzing O-glycosyl compounds"/>
    <property type="evidence" value="ECO:0007669"/>
    <property type="project" value="InterPro"/>
</dbReference>
<comment type="caution">
    <text evidence="4">The sequence shown here is derived from an EMBL/GenBank/DDBJ whole genome shotgun (WGS) entry which is preliminary data.</text>
</comment>
<protein>
    <recommendedName>
        <fullName evidence="6">Dextranase</fullName>
    </recommendedName>
</protein>
<dbReference type="InterPro" id="IPR041274">
    <property type="entry name" value="IPU_b_solenoid"/>
</dbReference>
<feature type="signal peptide" evidence="1">
    <location>
        <begin position="1"/>
        <end position="24"/>
    </location>
</feature>
<evidence type="ECO:0000259" key="3">
    <source>
        <dbReference type="Pfam" id="PF17433"/>
    </source>
</evidence>
<proteinExistence type="predicted"/>
<feature type="domain" description="Glycoside hydrolase family 49 N-terminal" evidence="3">
    <location>
        <begin position="37"/>
        <end position="246"/>
    </location>
</feature>
<dbReference type="EMBL" id="JAPEUX010000007">
    <property type="protein sequence ID" value="KAJ4348863.1"/>
    <property type="molecule type" value="Genomic_DNA"/>
</dbReference>
<evidence type="ECO:0000259" key="2">
    <source>
        <dbReference type="Pfam" id="PF03718"/>
    </source>
</evidence>
<dbReference type="InterPro" id="IPR023226">
    <property type="entry name" value="Glyco_hydro_49_N_dom"/>
</dbReference>
<evidence type="ECO:0000313" key="5">
    <source>
        <dbReference type="Proteomes" id="UP001140513"/>
    </source>
</evidence>
<dbReference type="InterPro" id="IPR012334">
    <property type="entry name" value="Pectin_lyas_fold"/>
</dbReference>
<dbReference type="GeneID" id="80913772"/>
<dbReference type="Gene3D" id="2.60.350.10">
    <property type="entry name" value="Dextranase, N-terminal"/>
    <property type="match status" value="1"/>
</dbReference>
<dbReference type="Pfam" id="PF18783">
    <property type="entry name" value="IPU_b_solenoid"/>
    <property type="match status" value="1"/>
</dbReference>
<reference evidence="4" key="1">
    <citation type="submission" date="2022-10" db="EMBL/GenBank/DDBJ databases">
        <title>Tapping the CABI collections for fungal endophytes: first genome assemblies for Collariella, Neodidymelliopsis, Ascochyta clinopodiicola, Didymella pomorum, Didymosphaeria variabile, Neocosmospora piperis and Neocucurbitaria cava.</title>
        <authorList>
            <person name="Hill R."/>
        </authorList>
    </citation>
    <scope>NUCLEOTIDE SEQUENCE</scope>
    <source>
        <strain evidence="4">IMI 356815</strain>
    </source>
</reference>
<dbReference type="InterPro" id="IPR035953">
    <property type="entry name" value="Dextranase_N-ter"/>
</dbReference>
<dbReference type="RefSeq" id="XP_056068251.1">
    <property type="nucleotide sequence ID" value="XM_056218986.1"/>
</dbReference>
<accession>A0A9W8XH66</accession>
<dbReference type="Proteomes" id="UP001140513">
    <property type="component" value="Unassembled WGS sequence"/>
</dbReference>
<gene>
    <name evidence="4" type="ORF">N0V89_010242</name>
</gene>
<keyword evidence="5" id="KW-1185">Reference proteome</keyword>
<dbReference type="Pfam" id="PF03718">
    <property type="entry name" value="Glyco_hydro_49"/>
    <property type="match status" value="1"/>
</dbReference>
<evidence type="ECO:0000313" key="4">
    <source>
        <dbReference type="EMBL" id="KAJ4348863.1"/>
    </source>
</evidence>
<dbReference type="SUPFAM" id="SSF101596">
    <property type="entry name" value="Dextranase, N-terminal domain"/>
    <property type="match status" value="1"/>
</dbReference>
<evidence type="ECO:0000256" key="1">
    <source>
        <dbReference type="SAM" id="SignalP"/>
    </source>
</evidence>
<name>A0A9W8XH66_9PLEO</name>
<dbReference type="InterPro" id="IPR011050">
    <property type="entry name" value="Pectin_lyase_fold/virulence"/>
</dbReference>
<feature type="chain" id="PRO_5040796735" description="Dextranase" evidence="1">
    <location>
        <begin position="25"/>
        <end position="636"/>
    </location>
</feature>
<sequence length="636" mass="69790">MHFKPYSQAFGIALILASAPTANAHTNKFSERAASVNRTADSENLRTWWHSTGEINTKTAVRPENVRQSHVYSVQIASASTPTDFYDSFVYESIPRNGNGNICDPTKPSISCDVDDQITIEGDIGADMAWTQYLANGGSIVKIARSDQGLVNPSDVVIRPQTLDFSMQSSNDSLLIAVPHSATGYRFSVEFKDNLWEYRNAGGGGDSHYVQNKNSDGLNYVESYTSSMPVVGVEPLNALMVFMSPFPADQYVPDITTNTYNVTPGLITDLDTIEESVLYFGPGVYWCTGSAHMNLSSSVSWIYLAPGAYVKGAFEYNSQSLDLRATGFGVLSGEQYLYQANTAQGYQNIKSDDTSLKMWRAQAASGAKWTINGLTMNAPPFNSMDFYGADPESFTVDASDYKQVGAFFGQTDGLQMYPGSRIRDVFYHVGDDAIKTYYSNVLCERMTIWKTNNAPIVQFGWYQRDVDNVTVDSVDVIHTRYNSQSALWPRALVASAASYVNQESTSVADITKHLSNYTISNWRCEGVCPALMGINPLQNIDTMSFSNIWIEELSPITTEVGVSAFRSFTDASNGNQAIALGDNSPDKLGLIIDNFVVGDTRISFTAGNWEASNSNSSKNVGLLNIDGGYSGRWTVK</sequence>
<keyword evidence="1" id="KW-0732">Signal</keyword>
<organism evidence="4 5">
    <name type="scientific">Didymosphaeria variabile</name>
    <dbReference type="NCBI Taxonomy" id="1932322"/>
    <lineage>
        <taxon>Eukaryota</taxon>
        <taxon>Fungi</taxon>
        <taxon>Dikarya</taxon>
        <taxon>Ascomycota</taxon>
        <taxon>Pezizomycotina</taxon>
        <taxon>Dothideomycetes</taxon>
        <taxon>Pleosporomycetidae</taxon>
        <taxon>Pleosporales</taxon>
        <taxon>Massarineae</taxon>
        <taxon>Didymosphaeriaceae</taxon>
        <taxon>Didymosphaeria</taxon>
    </lineage>
</organism>
<dbReference type="OrthoDB" id="406508at2759"/>
<dbReference type="Gene3D" id="2.160.20.10">
    <property type="entry name" value="Single-stranded right-handed beta-helix, Pectin lyase-like"/>
    <property type="match status" value="1"/>
</dbReference>
<evidence type="ECO:0008006" key="6">
    <source>
        <dbReference type="Google" id="ProtNLM"/>
    </source>
</evidence>